<keyword evidence="2" id="KW-1185">Reference proteome</keyword>
<name>A0A0C2C9G8_9BILA</name>
<dbReference type="InterPro" id="IPR036397">
    <property type="entry name" value="RNaseH_sf"/>
</dbReference>
<protein>
    <submittedName>
        <fullName evidence="1">Uncharacterized protein</fullName>
    </submittedName>
</protein>
<proteinExistence type="predicted"/>
<evidence type="ECO:0000313" key="2">
    <source>
        <dbReference type="Proteomes" id="UP000054047"/>
    </source>
</evidence>
<gene>
    <name evidence="1" type="ORF">ANCDUO_16956</name>
</gene>
<dbReference type="GO" id="GO:0003676">
    <property type="term" value="F:nucleic acid binding"/>
    <property type="evidence" value="ECO:0007669"/>
    <property type="project" value="InterPro"/>
</dbReference>
<dbReference type="EMBL" id="KN742439">
    <property type="protein sequence ID" value="KIH52933.1"/>
    <property type="molecule type" value="Genomic_DNA"/>
</dbReference>
<dbReference type="Proteomes" id="UP000054047">
    <property type="component" value="Unassembled WGS sequence"/>
</dbReference>
<accession>A0A0C2C9G8</accession>
<dbReference type="Gene3D" id="3.30.420.10">
    <property type="entry name" value="Ribonuclease H-like superfamily/Ribonuclease H"/>
    <property type="match status" value="1"/>
</dbReference>
<dbReference type="AlphaFoldDB" id="A0A0C2C9G8"/>
<organism evidence="1 2">
    <name type="scientific">Ancylostoma duodenale</name>
    <dbReference type="NCBI Taxonomy" id="51022"/>
    <lineage>
        <taxon>Eukaryota</taxon>
        <taxon>Metazoa</taxon>
        <taxon>Ecdysozoa</taxon>
        <taxon>Nematoda</taxon>
        <taxon>Chromadorea</taxon>
        <taxon>Rhabditida</taxon>
        <taxon>Rhabditina</taxon>
        <taxon>Rhabditomorpha</taxon>
        <taxon>Strongyloidea</taxon>
        <taxon>Ancylostomatidae</taxon>
        <taxon>Ancylostomatinae</taxon>
        <taxon>Ancylostoma</taxon>
    </lineage>
</organism>
<sequence length="102" mass="11572">MTCGKLSDFTSVDLDPQRPGHWPAISSDLDPLDHSIWGILESFACAKPHSTVEVLKRDKNFKTWNNLPMDVFTRAVDDFTRRLKKCIEASRVILGSTNCYDT</sequence>
<reference evidence="1 2" key="1">
    <citation type="submission" date="2013-12" db="EMBL/GenBank/DDBJ databases">
        <title>Draft genome of the parsitic nematode Ancylostoma duodenale.</title>
        <authorList>
            <person name="Mitreva M."/>
        </authorList>
    </citation>
    <scope>NUCLEOTIDE SEQUENCE [LARGE SCALE GENOMIC DNA]</scope>
    <source>
        <strain evidence="1 2">Zhejiang</strain>
    </source>
</reference>
<evidence type="ECO:0000313" key="1">
    <source>
        <dbReference type="EMBL" id="KIH52933.1"/>
    </source>
</evidence>